<dbReference type="EMBL" id="JADINF010000152">
    <property type="protein sequence ID" value="MBO8424554.1"/>
    <property type="molecule type" value="Genomic_DNA"/>
</dbReference>
<proteinExistence type="predicted"/>
<sequence length="279" mass="31351">MECKVSKCFLGRMLEITSGSVCLGVTLDVGPRIIKIAGKKGENIAFEDKLDQVNKDVSAIYGEGKAWHIYGGHRMWLSPEDESTYYPDNTRVDYVMTESGAIFEPAEWKVKNVRPRLELRFDGKNGVEVEMSFVNTSAKAQKLCVWALTVLRCGGKLTVPLSTENTGYLANRNIVHWHYNDVNDSRFRLCNDKFVLTSTPDAAGPFKVGTMLKGIKAVYEYNGTVFTKECDAREGEYPDFASNLETYTSELIHEVETLSPIEEIAPGGKITHTEKWRVE</sequence>
<dbReference type="Proteomes" id="UP000727857">
    <property type="component" value="Unassembled WGS sequence"/>
</dbReference>
<evidence type="ECO:0008006" key="3">
    <source>
        <dbReference type="Google" id="ProtNLM"/>
    </source>
</evidence>
<evidence type="ECO:0000313" key="1">
    <source>
        <dbReference type="EMBL" id="MBO8424554.1"/>
    </source>
</evidence>
<dbReference type="AlphaFoldDB" id="A0A940ID00"/>
<organism evidence="1 2">
    <name type="scientific">Candidatus Stercoripulliclostridium pullicola</name>
    <dbReference type="NCBI Taxonomy" id="2840953"/>
    <lineage>
        <taxon>Bacteria</taxon>
        <taxon>Bacillati</taxon>
        <taxon>Bacillota</taxon>
        <taxon>Clostridia</taxon>
        <taxon>Eubacteriales</taxon>
        <taxon>Candidatus Stercoripulliclostridium</taxon>
    </lineage>
</organism>
<accession>A0A940ID00</accession>
<name>A0A940ID00_9FIRM</name>
<evidence type="ECO:0000313" key="2">
    <source>
        <dbReference type="Proteomes" id="UP000727857"/>
    </source>
</evidence>
<reference evidence="1" key="1">
    <citation type="submission" date="2020-10" db="EMBL/GenBank/DDBJ databases">
        <authorList>
            <person name="Gilroy R."/>
        </authorList>
    </citation>
    <scope>NUCLEOTIDE SEQUENCE</scope>
    <source>
        <strain evidence="1">517</strain>
    </source>
</reference>
<protein>
    <recommendedName>
        <fullName evidence="3">DUF4380 domain-containing protein</fullName>
    </recommendedName>
</protein>
<reference evidence="1" key="2">
    <citation type="journal article" date="2021" name="PeerJ">
        <title>Extensive microbial diversity within the chicken gut microbiome revealed by metagenomics and culture.</title>
        <authorList>
            <person name="Gilroy R."/>
            <person name="Ravi A."/>
            <person name="Getino M."/>
            <person name="Pursley I."/>
            <person name="Horton D.L."/>
            <person name="Alikhan N.F."/>
            <person name="Baker D."/>
            <person name="Gharbi K."/>
            <person name="Hall N."/>
            <person name="Watson M."/>
            <person name="Adriaenssens E.M."/>
            <person name="Foster-Nyarko E."/>
            <person name="Jarju S."/>
            <person name="Secka A."/>
            <person name="Antonio M."/>
            <person name="Oren A."/>
            <person name="Chaudhuri R.R."/>
            <person name="La Ragione R."/>
            <person name="Hildebrand F."/>
            <person name="Pallen M.J."/>
        </authorList>
    </citation>
    <scope>NUCLEOTIDE SEQUENCE</scope>
    <source>
        <strain evidence="1">517</strain>
    </source>
</reference>
<gene>
    <name evidence="1" type="ORF">IAB16_06000</name>
</gene>
<comment type="caution">
    <text evidence="1">The sequence shown here is derived from an EMBL/GenBank/DDBJ whole genome shotgun (WGS) entry which is preliminary data.</text>
</comment>